<sequence>MSSITGVNSNFGFESLAVAMSKRQSDAQGEMVLDLLQTTTQSVQQINQAAASNGRVGSVIDVQA</sequence>
<reference evidence="1" key="2">
    <citation type="submission" date="2021-04" db="EMBL/GenBank/DDBJ databases">
        <authorList>
            <person name="Gilroy R."/>
        </authorList>
    </citation>
    <scope>NUCLEOTIDE SEQUENCE</scope>
    <source>
        <strain evidence="1">USASDec5-558</strain>
    </source>
</reference>
<dbReference type="AlphaFoldDB" id="A0A9D2B1B4"/>
<evidence type="ECO:0000313" key="1">
    <source>
        <dbReference type="EMBL" id="HIX57892.1"/>
    </source>
</evidence>
<reference evidence="1" key="1">
    <citation type="journal article" date="2021" name="PeerJ">
        <title>Extensive microbial diversity within the chicken gut microbiome revealed by metagenomics and culture.</title>
        <authorList>
            <person name="Gilroy R."/>
            <person name="Ravi A."/>
            <person name="Getino M."/>
            <person name="Pursley I."/>
            <person name="Horton D.L."/>
            <person name="Alikhan N.F."/>
            <person name="Baker D."/>
            <person name="Gharbi K."/>
            <person name="Hall N."/>
            <person name="Watson M."/>
            <person name="Adriaenssens E.M."/>
            <person name="Foster-Nyarko E."/>
            <person name="Jarju S."/>
            <person name="Secka A."/>
            <person name="Antonio M."/>
            <person name="Oren A."/>
            <person name="Chaudhuri R.R."/>
            <person name="La Ragione R."/>
            <person name="Hildebrand F."/>
            <person name="Pallen M.J."/>
        </authorList>
    </citation>
    <scope>NUCLEOTIDE SEQUENCE</scope>
    <source>
        <strain evidence="1">USASDec5-558</strain>
    </source>
</reference>
<dbReference type="EMBL" id="DXEV01000211">
    <property type="protein sequence ID" value="HIX57892.1"/>
    <property type="molecule type" value="Genomic_DNA"/>
</dbReference>
<protein>
    <recommendedName>
        <fullName evidence="3">Motility protein</fullName>
    </recommendedName>
</protein>
<dbReference type="Proteomes" id="UP000886829">
    <property type="component" value="Unassembled WGS sequence"/>
</dbReference>
<accession>A0A9D2B1B4</accession>
<evidence type="ECO:0000313" key="2">
    <source>
        <dbReference type="Proteomes" id="UP000886829"/>
    </source>
</evidence>
<evidence type="ECO:0008006" key="3">
    <source>
        <dbReference type="Google" id="ProtNLM"/>
    </source>
</evidence>
<name>A0A9D2B1B4_9GAMM</name>
<gene>
    <name evidence="1" type="ORF">H9850_10550</name>
</gene>
<proteinExistence type="predicted"/>
<organism evidence="1 2">
    <name type="scientific">Candidatus Anaerobiospirillum pullistercoris</name>
    <dbReference type="NCBI Taxonomy" id="2838452"/>
    <lineage>
        <taxon>Bacteria</taxon>
        <taxon>Pseudomonadati</taxon>
        <taxon>Pseudomonadota</taxon>
        <taxon>Gammaproteobacteria</taxon>
        <taxon>Aeromonadales</taxon>
        <taxon>Succinivibrionaceae</taxon>
        <taxon>Anaerobiospirillum</taxon>
    </lineage>
</organism>
<comment type="caution">
    <text evidence="1">The sequence shown here is derived from an EMBL/GenBank/DDBJ whole genome shotgun (WGS) entry which is preliminary data.</text>
</comment>